<dbReference type="Gene3D" id="1.10.150.240">
    <property type="entry name" value="Putative phosphatase, domain 2"/>
    <property type="match status" value="1"/>
</dbReference>
<dbReference type="SFLD" id="SFLDS00003">
    <property type="entry name" value="Haloacid_Dehalogenase"/>
    <property type="match status" value="1"/>
</dbReference>
<keyword evidence="3" id="KW-0460">Magnesium</keyword>
<dbReference type="PANTHER" id="PTHR43434">
    <property type="entry name" value="PHOSPHOGLYCOLATE PHOSPHATASE"/>
    <property type="match status" value="1"/>
</dbReference>
<dbReference type="Pfam" id="PF13419">
    <property type="entry name" value="HAD_2"/>
    <property type="match status" value="1"/>
</dbReference>
<dbReference type="NCBIfam" id="TIGR01662">
    <property type="entry name" value="HAD-SF-IIIA"/>
    <property type="match status" value="1"/>
</dbReference>
<dbReference type="AlphaFoldDB" id="A0A1E2V8N7"/>
<protein>
    <submittedName>
        <fullName evidence="5">Phosphoglycolate phosphatase</fullName>
    </submittedName>
</protein>
<evidence type="ECO:0000256" key="4">
    <source>
        <dbReference type="ARBA" id="ARBA00023277"/>
    </source>
</evidence>
<dbReference type="STRING" id="197479.BFW38_07220"/>
<accession>A0A1E2V8N7</accession>
<keyword evidence="1" id="KW-0479">Metal-binding</keyword>
<dbReference type="PANTHER" id="PTHR43434:SF23">
    <property type="entry name" value="PHOSPHOGLYCOLATE PHOSPHATASE"/>
    <property type="match status" value="1"/>
</dbReference>
<sequence>MKDSYLVTLDEPPPLQAVLFDLDGTLVDTAPDLAHALNRLCQEHGLEPLPYEKIRNEVSNGGSALVRLGFDTANNTALHEQLLTRLLALYGESVAEYSHLFQGLEDLLDYLDRAAVSWGIVTNKPRPFTEALVSSLGLHCDVIVCPEDLQVKKPDPAPLLYAARQMAIPPEQCIYIGDHERDIQAGRRAGMQTIAVSYGYLGPRDDPEHWKPNHVISTPQALTEWLCRQLQTEAGTLPA</sequence>
<dbReference type="InterPro" id="IPR006549">
    <property type="entry name" value="HAD-SF_hydro_IIIA"/>
</dbReference>
<dbReference type="Proteomes" id="UP000094291">
    <property type="component" value="Unassembled WGS sequence"/>
</dbReference>
<dbReference type="GO" id="GO:0006281">
    <property type="term" value="P:DNA repair"/>
    <property type="evidence" value="ECO:0007669"/>
    <property type="project" value="TreeGrafter"/>
</dbReference>
<dbReference type="SFLD" id="SFLDG01129">
    <property type="entry name" value="C1.5:_HAD__Beta-PGM__Phosphata"/>
    <property type="match status" value="1"/>
</dbReference>
<dbReference type="EMBL" id="MDTQ01000001">
    <property type="protein sequence ID" value="ODC03370.1"/>
    <property type="molecule type" value="Genomic_DNA"/>
</dbReference>
<dbReference type="OrthoDB" id="9776368at2"/>
<dbReference type="NCBIfam" id="TIGR01509">
    <property type="entry name" value="HAD-SF-IA-v3"/>
    <property type="match status" value="1"/>
</dbReference>
<evidence type="ECO:0000256" key="1">
    <source>
        <dbReference type="ARBA" id="ARBA00022723"/>
    </source>
</evidence>
<dbReference type="Gene3D" id="3.40.50.1000">
    <property type="entry name" value="HAD superfamily/HAD-like"/>
    <property type="match status" value="1"/>
</dbReference>
<gene>
    <name evidence="5" type="ORF">BFW38_07220</name>
</gene>
<dbReference type="SUPFAM" id="SSF56784">
    <property type="entry name" value="HAD-like"/>
    <property type="match status" value="1"/>
</dbReference>
<evidence type="ECO:0000313" key="6">
    <source>
        <dbReference type="Proteomes" id="UP000094291"/>
    </source>
</evidence>
<keyword evidence="6" id="KW-1185">Reference proteome</keyword>
<reference evidence="5 6" key="1">
    <citation type="submission" date="2016-08" db="EMBL/GenBank/DDBJ databases">
        <authorList>
            <person name="Seilhamer J.J."/>
        </authorList>
    </citation>
    <scope>NUCLEOTIDE SEQUENCE [LARGE SCALE GENOMIC DNA]</scope>
    <source>
        <strain evidence="5 6">PH27A</strain>
    </source>
</reference>
<keyword evidence="4" id="KW-0119">Carbohydrate metabolism</keyword>
<dbReference type="InterPro" id="IPR050155">
    <property type="entry name" value="HAD-like_hydrolase_sf"/>
</dbReference>
<evidence type="ECO:0000256" key="2">
    <source>
        <dbReference type="ARBA" id="ARBA00022801"/>
    </source>
</evidence>
<name>A0A1E2V8N7_9GAMM</name>
<dbReference type="GO" id="GO:0046872">
    <property type="term" value="F:metal ion binding"/>
    <property type="evidence" value="ECO:0007669"/>
    <property type="project" value="UniProtKB-KW"/>
</dbReference>
<proteinExistence type="predicted"/>
<dbReference type="InterPro" id="IPR041492">
    <property type="entry name" value="HAD_2"/>
</dbReference>
<dbReference type="InterPro" id="IPR036412">
    <property type="entry name" value="HAD-like_sf"/>
</dbReference>
<dbReference type="InterPro" id="IPR023214">
    <property type="entry name" value="HAD_sf"/>
</dbReference>
<dbReference type="InterPro" id="IPR023198">
    <property type="entry name" value="PGP-like_dom2"/>
</dbReference>
<dbReference type="GO" id="GO:0005829">
    <property type="term" value="C:cytosol"/>
    <property type="evidence" value="ECO:0007669"/>
    <property type="project" value="TreeGrafter"/>
</dbReference>
<dbReference type="InterPro" id="IPR006439">
    <property type="entry name" value="HAD-SF_hydro_IA"/>
</dbReference>
<dbReference type="SFLD" id="SFLDG01135">
    <property type="entry name" value="C1.5.6:_HAD__Beta-PGM__Phospha"/>
    <property type="match status" value="1"/>
</dbReference>
<keyword evidence="2" id="KW-0378">Hydrolase</keyword>
<dbReference type="PRINTS" id="PR00413">
    <property type="entry name" value="HADHALOGNASE"/>
</dbReference>
<dbReference type="NCBIfam" id="TIGR01549">
    <property type="entry name" value="HAD-SF-IA-v1"/>
    <property type="match status" value="1"/>
</dbReference>
<evidence type="ECO:0000313" key="5">
    <source>
        <dbReference type="EMBL" id="ODC03370.1"/>
    </source>
</evidence>
<comment type="caution">
    <text evidence="5">The sequence shown here is derived from an EMBL/GenBank/DDBJ whole genome shotgun (WGS) entry which is preliminary data.</text>
</comment>
<dbReference type="GO" id="GO:0008967">
    <property type="term" value="F:phosphoglycolate phosphatase activity"/>
    <property type="evidence" value="ECO:0007669"/>
    <property type="project" value="TreeGrafter"/>
</dbReference>
<evidence type="ECO:0000256" key="3">
    <source>
        <dbReference type="ARBA" id="ARBA00022842"/>
    </source>
</evidence>
<organism evidence="5 6">
    <name type="scientific">Terasakiispira papahanaumokuakeensis</name>
    <dbReference type="NCBI Taxonomy" id="197479"/>
    <lineage>
        <taxon>Bacteria</taxon>
        <taxon>Pseudomonadati</taxon>
        <taxon>Pseudomonadota</taxon>
        <taxon>Gammaproteobacteria</taxon>
        <taxon>Oceanospirillales</taxon>
        <taxon>Terasakiispira</taxon>
    </lineage>
</organism>